<protein>
    <submittedName>
        <fullName evidence="12">Uncharacterized protein</fullName>
    </submittedName>
</protein>
<dbReference type="OMA" id="MSRIMAN"/>
<sequence>MELVNKVLSLSLSLDSVRFGVRAAPVALFVKLLLPLSAAGELTPGGGIREPEINLRAQQAGSRRRSFFNAKTEGNWTWFMRQPKKAIGGMEGDDGTSAVEAVLGLSPQIFINEVLNMVDDIRFQAFEYCLQLRLGSLSVTAAHFPPFAAYWEGAPAAVSTATATNKAEELKRGVNAICNLVTDVLNKRMSNWEMYYLRKCLTVPEEFVAPEDDNSSATVLHKDGNSDSELDAELNFLRKKLADANTESEELRRESTSLERQATYKSNLNSSITEVLKLYEDKSVKENIQGIVKAIPKLHQKMKVMRRKKVEVEAMVGQNVWNVDCLRDQKRLAPGSSPSTEDIQEVNTAVKGLRKE</sequence>
<dbReference type="GO" id="GO:0051382">
    <property type="term" value="P:kinetochore assembly"/>
    <property type="evidence" value="ECO:0007669"/>
    <property type="project" value="TreeGrafter"/>
</dbReference>
<dbReference type="GO" id="GO:0051301">
    <property type="term" value="P:cell division"/>
    <property type="evidence" value="ECO:0007669"/>
    <property type="project" value="UniProtKB-KW"/>
</dbReference>
<keyword evidence="9" id="KW-0137">Centromere</keyword>
<feature type="region of interest" description="Disordered" evidence="11">
    <location>
        <begin position="332"/>
        <end position="356"/>
    </location>
</feature>
<evidence type="ECO:0000256" key="8">
    <source>
        <dbReference type="ARBA" id="ARBA00023306"/>
    </source>
</evidence>
<evidence type="ECO:0000256" key="3">
    <source>
        <dbReference type="ARBA" id="ARBA00022454"/>
    </source>
</evidence>
<organism evidence="12">
    <name type="scientific">Triticum urartu</name>
    <name type="common">Red wild einkorn</name>
    <name type="synonym">Crithodium urartu</name>
    <dbReference type="NCBI Taxonomy" id="4572"/>
    <lineage>
        <taxon>Eukaryota</taxon>
        <taxon>Viridiplantae</taxon>
        <taxon>Streptophyta</taxon>
        <taxon>Embryophyta</taxon>
        <taxon>Tracheophyta</taxon>
        <taxon>Spermatophyta</taxon>
        <taxon>Magnoliopsida</taxon>
        <taxon>Liliopsida</taxon>
        <taxon>Poales</taxon>
        <taxon>Poaceae</taxon>
        <taxon>BOP clade</taxon>
        <taxon>Pooideae</taxon>
        <taxon>Triticodae</taxon>
        <taxon>Triticeae</taxon>
        <taxon>Triticinae</taxon>
        <taxon>Triticum</taxon>
    </lineage>
</organism>
<keyword evidence="7 10" id="KW-0175">Coiled coil</keyword>
<evidence type="ECO:0000256" key="9">
    <source>
        <dbReference type="ARBA" id="ARBA00023328"/>
    </source>
</evidence>
<keyword evidence="5" id="KW-0498">Mitosis</keyword>
<feature type="compositionally biased region" description="Polar residues" evidence="11">
    <location>
        <begin position="336"/>
        <end position="347"/>
    </location>
</feature>
<keyword evidence="6" id="KW-0995">Kinetochore</keyword>
<dbReference type="PANTHER" id="PTHR14527">
    <property type="entry name" value="PROTEIN MIS12 HOMOLOG"/>
    <property type="match status" value="1"/>
</dbReference>
<keyword evidence="4" id="KW-0132">Cell division</keyword>
<evidence type="ECO:0000256" key="4">
    <source>
        <dbReference type="ARBA" id="ARBA00022618"/>
    </source>
</evidence>
<evidence type="ECO:0000256" key="11">
    <source>
        <dbReference type="SAM" id="MobiDB-lite"/>
    </source>
</evidence>
<comment type="similarity">
    <text evidence="2">Belongs to the mis12 family.</text>
</comment>
<dbReference type="GO" id="GO:0000070">
    <property type="term" value="P:mitotic sister chromatid segregation"/>
    <property type="evidence" value="ECO:0007669"/>
    <property type="project" value="TreeGrafter"/>
</dbReference>
<proteinExistence type="inferred from homology"/>
<evidence type="ECO:0000256" key="6">
    <source>
        <dbReference type="ARBA" id="ARBA00022838"/>
    </source>
</evidence>
<name>M7ZRC5_TRIUA</name>
<dbReference type="AlphaFoldDB" id="M7ZRC5"/>
<gene>
    <name evidence="12" type="ORF">TRIUR3_08915</name>
</gene>
<dbReference type="PANTHER" id="PTHR14527:SF2">
    <property type="entry name" value="PROTEIN MIS12 HOMOLOG"/>
    <property type="match status" value="1"/>
</dbReference>
<keyword evidence="3" id="KW-0158">Chromosome</keyword>
<evidence type="ECO:0000256" key="1">
    <source>
        <dbReference type="ARBA" id="ARBA00004629"/>
    </source>
</evidence>
<evidence type="ECO:0000313" key="12">
    <source>
        <dbReference type="EMBL" id="EMS62672.1"/>
    </source>
</evidence>
<dbReference type="GO" id="GO:0000444">
    <property type="term" value="C:MIS12/MIND type complex"/>
    <property type="evidence" value="ECO:0007669"/>
    <property type="project" value="TreeGrafter"/>
</dbReference>
<dbReference type="EMBL" id="KD079244">
    <property type="protein sequence ID" value="EMS62672.1"/>
    <property type="molecule type" value="Genomic_DNA"/>
</dbReference>
<dbReference type="GO" id="GO:0005634">
    <property type="term" value="C:nucleus"/>
    <property type="evidence" value="ECO:0007669"/>
    <property type="project" value="InterPro"/>
</dbReference>
<dbReference type="eggNOG" id="ENOG502QVA6">
    <property type="taxonomic scope" value="Eukaryota"/>
</dbReference>
<evidence type="ECO:0000256" key="10">
    <source>
        <dbReference type="SAM" id="Coils"/>
    </source>
</evidence>
<keyword evidence="8" id="KW-0131">Cell cycle</keyword>
<feature type="coiled-coil region" evidence="10">
    <location>
        <begin position="227"/>
        <end position="261"/>
    </location>
</feature>
<dbReference type="Pfam" id="PF05859">
    <property type="entry name" value="Mis12"/>
    <property type="match status" value="1"/>
</dbReference>
<evidence type="ECO:0000256" key="7">
    <source>
        <dbReference type="ARBA" id="ARBA00023054"/>
    </source>
</evidence>
<reference evidence="12" key="1">
    <citation type="journal article" date="2013" name="Nature">
        <title>Draft genome of the wheat A-genome progenitor Triticum urartu.</title>
        <authorList>
            <person name="Ling H.Q."/>
            <person name="Zhao S."/>
            <person name="Liu D."/>
            <person name="Wang J."/>
            <person name="Sun H."/>
            <person name="Zhang C."/>
            <person name="Fan H."/>
            <person name="Li D."/>
            <person name="Dong L."/>
            <person name="Tao Y."/>
            <person name="Gao C."/>
            <person name="Wu H."/>
            <person name="Li Y."/>
            <person name="Cui Y."/>
            <person name="Guo X."/>
            <person name="Zheng S."/>
            <person name="Wang B."/>
            <person name="Yu K."/>
            <person name="Liang Q."/>
            <person name="Yang W."/>
            <person name="Lou X."/>
            <person name="Chen J."/>
            <person name="Feng M."/>
            <person name="Jian J."/>
            <person name="Zhang X."/>
            <person name="Luo G."/>
            <person name="Jiang Y."/>
            <person name="Liu J."/>
            <person name="Wang Z."/>
            <person name="Sha Y."/>
            <person name="Zhang B."/>
            <person name="Wu H."/>
            <person name="Tang D."/>
            <person name="Shen Q."/>
            <person name="Xue P."/>
            <person name="Zou S."/>
            <person name="Wang X."/>
            <person name="Liu X."/>
            <person name="Wang F."/>
            <person name="Yang Y."/>
            <person name="An X."/>
            <person name="Dong Z."/>
            <person name="Zhang K."/>
            <person name="Zhang X."/>
            <person name="Luo M.C."/>
            <person name="Dvorak J."/>
            <person name="Tong Y."/>
            <person name="Wang J."/>
            <person name="Yang H."/>
            <person name="Li Z."/>
            <person name="Wang D."/>
            <person name="Zhang A."/>
            <person name="Wang J."/>
        </authorList>
    </citation>
    <scope>NUCLEOTIDE SEQUENCE</scope>
</reference>
<evidence type="ECO:0000256" key="2">
    <source>
        <dbReference type="ARBA" id="ARBA00008643"/>
    </source>
</evidence>
<accession>M7ZRC5</accession>
<comment type="subcellular location">
    <subcellularLocation>
        <location evidence="1">Chromosome</location>
        <location evidence="1">Centromere</location>
        <location evidence="1">Kinetochore</location>
    </subcellularLocation>
</comment>
<evidence type="ECO:0000256" key="5">
    <source>
        <dbReference type="ARBA" id="ARBA00022776"/>
    </source>
</evidence>
<dbReference type="InterPro" id="IPR008685">
    <property type="entry name" value="Centromere_Mis12"/>
</dbReference>
<dbReference type="STRING" id="4572.M7ZRC5"/>